<evidence type="ECO:0000256" key="1">
    <source>
        <dbReference type="SAM" id="SignalP"/>
    </source>
</evidence>
<sequence length="45" mass="4386">MRKLIVLAAAAAAVMVSGCNTISGLGKDAQAAGRAVTGAAEDAKR</sequence>
<dbReference type="EMBL" id="QFYS01000005">
    <property type="protein sequence ID" value="RAK64813.1"/>
    <property type="molecule type" value="Genomic_DNA"/>
</dbReference>
<proteinExistence type="predicted"/>
<dbReference type="PROSITE" id="PS51257">
    <property type="entry name" value="PROKAR_LIPOPROTEIN"/>
    <property type="match status" value="1"/>
</dbReference>
<name>A0A328BCJ7_9CAUL</name>
<feature type="signal peptide" evidence="1">
    <location>
        <begin position="1"/>
        <end position="18"/>
    </location>
</feature>
<feature type="chain" id="PRO_5016374798" evidence="1">
    <location>
        <begin position="19"/>
        <end position="45"/>
    </location>
</feature>
<evidence type="ECO:0000313" key="2">
    <source>
        <dbReference type="EMBL" id="RAK64813.1"/>
    </source>
</evidence>
<dbReference type="RefSeq" id="WP_111276351.1">
    <property type="nucleotide sequence ID" value="NZ_QFYS01000005.1"/>
</dbReference>
<comment type="caution">
    <text evidence="2">The sequence shown here is derived from an EMBL/GenBank/DDBJ whole genome shotgun (WGS) entry which is preliminary data.</text>
</comment>
<keyword evidence="1" id="KW-0732">Signal</keyword>
<reference evidence="2 3" key="1">
    <citation type="submission" date="2018-05" db="EMBL/GenBank/DDBJ databases">
        <authorList>
            <person name="Lanie J.A."/>
            <person name="Ng W.-L."/>
            <person name="Kazmierczak K.M."/>
            <person name="Andrzejewski T.M."/>
            <person name="Davidsen T.M."/>
            <person name="Wayne K.J."/>
            <person name="Tettelin H."/>
            <person name="Glass J.I."/>
            <person name="Rusch D."/>
            <person name="Podicherti R."/>
            <person name="Tsui H.-C.T."/>
            <person name="Winkler M.E."/>
        </authorList>
    </citation>
    <scope>NUCLEOTIDE SEQUENCE [LARGE SCALE GENOMIC DNA]</scope>
    <source>
        <strain evidence="2 3">BUT-10</strain>
    </source>
</reference>
<protein>
    <submittedName>
        <fullName evidence="2">Entericidin EcnA/B family protein</fullName>
    </submittedName>
</protein>
<gene>
    <name evidence="2" type="ORF">DJ019_12375</name>
</gene>
<evidence type="ECO:0000313" key="3">
    <source>
        <dbReference type="Proteomes" id="UP000249524"/>
    </source>
</evidence>
<dbReference type="Proteomes" id="UP000249524">
    <property type="component" value="Unassembled WGS sequence"/>
</dbReference>
<accession>A0A328BCJ7</accession>
<dbReference type="AlphaFoldDB" id="A0A328BCJ7"/>
<organism evidence="2 3">
    <name type="scientific">Phenylobacterium kunshanense</name>
    <dbReference type="NCBI Taxonomy" id="1445034"/>
    <lineage>
        <taxon>Bacteria</taxon>
        <taxon>Pseudomonadati</taxon>
        <taxon>Pseudomonadota</taxon>
        <taxon>Alphaproteobacteria</taxon>
        <taxon>Caulobacterales</taxon>
        <taxon>Caulobacteraceae</taxon>
        <taxon>Phenylobacterium</taxon>
    </lineage>
</organism>
<keyword evidence="3" id="KW-1185">Reference proteome</keyword>